<protein>
    <submittedName>
        <fullName evidence="2">Uncharacterized protein</fullName>
    </submittedName>
</protein>
<reference evidence="2" key="1">
    <citation type="submission" date="2023-04" db="EMBL/GenBank/DDBJ databases">
        <authorList>
            <consortium name="ELIXIR-Norway"/>
        </authorList>
    </citation>
    <scope>NUCLEOTIDE SEQUENCE [LARGE SCALE GENOMIC DNA]</scope>
</reference>
<gene>
    <name evidence="2" type="ORF">MRATA1EN1_LOCUS5638</name>
</gene>
<keyword evidence="3" id="KW-1185">Reference proteome</keyword>
<dbReference type="EMBL" id="OX459950">
    <property type="protein sequence ID" value="CAI9156676.1"/>
    <property type="molecule type" value="Genomic_DNA"/>
</dbReference>
<feature type="region of interest" description="Disordered" evidence="1">
    <location>
        <begin position="42"/>
        <end position="79"/>
    </location>
</feature>
<accession>A0ABN8Y9Z5</accession>
<name>A0ABN8Y9Z5_RANTA</name>
<sequence length="145" mass="15920">MVVVPEARLLRSLSPGAYQACSPKALPPSLSELLCLPSRLTWTPRGLEPDGSLTRTRRSSWASPDLASPDSERRQHPPGHRLWPVVETWLCRACVQALLLRDPGILRGPRQPHIPGSPQESAEATAHWPSCFRADPTGRLTPVAI</sequence>
<proteinExistence type="predicted"/>
<organism evidence="2 3">
    <name type="scientific">Rangifer tarandus platyrhynchus</name>
    <name type="common">Svalbard reindeer</name>
    <dbReference type="NCBI Taxonomy" id="3082113"/>
    <lineage>
        <taxon>Eukaryota</taxon>
        <taxon>Metazoa</taxon>
        <taxon>Chordata</taxon>
        <taxon>Craniata</taxon>
        <taxon>Vertebrata</taxon>
        <taxon>Euteleostomi</taxon>
        <taxon>Mammalia</taxon>
        <taxon>Eutheria</taxon>
        <taxon>Laurasiatheria</taxon>
        <taxon>Artiodactyla</taxon>
        <taxon>Ruminantia</taxon>
        <taxon>Pecora</taxon>
        <taxon>Cervidae</taxon>
        <taxon>Odocoileinae</taxon>
        <taxon>Rangifer</taxon>
    </lineage>
</organism>
<evidence type="ECO:0000313" key="3">
    <source>
        <dbReference type="Proteomes" id="UP001176941"/>
    </source>
</evidence>
<dbReference type="Proteomes" id="UP001176941">
    <property type="component" value="Chromosome 14"/>
</dbReference>
<evidence type="ECO:0000256" key="1">
    <source>
        <dbReference type="SAM" id="MobiDB-lite"/>
    </source>
</evidence>
<evidence type="ECO:0000313" key="2">
    <source>
        <dbReference type="EMBL" id="CAI9156676.1"/>
    </source>
</evidence>